<dbReference type="PANTHER" id="PTHR42755">
    <property type="entry name" value="3-DEOXY-MANNO-OCTULOSONATE CYTIDYLYLTRANSFERASE"/>
    <property type="match status" value="1"/>
</dbReference>
<name>A0A3B1D831_9ZZZZ</name>
<organism evidence="4">
    <name type="scientific">hydrothermal vent metagenome</name>
    <dbReference type="NCBI Taxonomy" id="652676"/>
    <lineage>
        <taxon>unclassified sequences</taxon>
        <taxon>metagenomes</taxon>
        <taxon>ecological metagenomes</taxon>
    </lineage>
</organism>
<dbReference type="EMBL" id="UOGG01000185">
    <property type="protein sequence ID" value="VAX32108.1"/>
    <property type="molecule type" value="Genomic_DNA"/>
</dbReference>
<feature type="domain" description="3-deoxy-D-manno-octulosonic-acid transferase N-terminal" evidence="3">
    <location>
        <begin position="45"/>
        <end position="207"/>
    </location>
</feature>
<reference evidence="4" key="1">
    <citation type="submission" date="2018-06" db="EMBL/GenBank/DDBJ databases">
        <authorList>
            <person name="Zhirakovskaya E."/>
        </authorList>
    </citation>
    <scope>NUCLEOTIDE SEQUENCE</scope>
</reference>
<evidence type="ECO:0000259" key="3">
    <source>
        <dbReference type="Pfam" id="PF04413"/>
    </source>
</evidence>
<protein>
    <submittedName>
        <fullName evidence="4">3-deoxy-D-manno-octulosonic acid transferase</fullName>
        <ecNumber evidence="4">2.4.99.12</ecNumber>
    </submittedName>
</protein>
<dbReference type="GO" id="GO:0005886">
    <property type="term" value="C:plasma membrane"/>
    <property type="evidence" value="ECO:0007669"/>
    <property type="project" value="TreeGrafter"/>
</dbReference>
<keyword evidence="4" id="KW-0328">Glycosyltransferase</keyword>
<dbReference type="GO" id="GO:0009245">
    <property type="term" value="P:lipid A biosynthetic process"/>
    <property type="evidence" value="ECO:0007669"/>
    <property type="project" value="TreeGrafter"/>
</dbReference>
<evidence type="ECO:0000256" key="2">
    <source>
        <dbReference type="SAM" id="Phobius"/>
    </source>
</evidence>
<keyword evidence="2" id="KW-0812">Transmembrane</keyword>
<evidence type="ECO:0000313" key="4">
    <source>
        <dbReference type="EMBL" id="VAX32108.1"/>
    </source>
</evidence>
<dbReference type="AlphaFoldDB" id="A0A3B1D831"/>
<evidence type="ECO:0000256" key="1">
    <source>
        <dbReference type="ARBA" id="ARBA00022679"/>
    </source>
</evidence>
<gene>
    <name evidence="4" type="ORF">MNBD_NITROSPINAE05-709</name>
</gene>
<dbReference type="Gene3D" id="3.40.50.11720">
    <property type="entry name" value="3-Deoxy-D-manno-octulosonic-acid transferase, N-terminal domain"/>
    <property type="match status" value="1"/>
</dbReference>
<feature type="transmembrane region" description="Helical" evidence="2">
    <location>
        <begin position="6"/>
        <end position="26"/>
    </location>
</feature>
<dbReference type="PANTHER" id="PTHR42755:SF1">
    <property type="entry name" value="3-DEOXY-D-MANNO-OCTULOSONIC ACID TRANSFERASE, MITOCHONDRIAL-RELATED"/>
    <property type="match status" value="1"/>
</dbReference>
<accession>A0A3B1D831</accession>
<dbReference type="InterPro" id="IPR038107">
    <property type="entry name" value="Glycos_transf_N_sf"/>
</dbReference>
<dbReference type="InterPro" id="IPR039901">
    <property type="entry name" value="Kdotransferase"/>
</dbReference>
<dbReference type="GO" id="GO:0043842">
    <property type="term" value="F:Kdo transferase activity"/>
    <property type="evidence" value="ECO:0007669"/>
    <property type="project" value="UniProtKB-EC"/>
</dbReference>
<keyword evidence="2" id="KW-1133">Transmembrane helix</keyword>
<dbReference type="Gene3D" id="3.40.50.2000">
    <property type="entry name" value="Glycogen Phosphorylase B"/>
    <property type="match status" value="1"/>
</dbReference>
<dbReference type="SUPFAM" id="SSF53756">
    <property type="entry name" value="UDP-Glycosyltransferase/glycogen phosphorylase"/>
    <property type="match status" value="1"/>
</dbReference>
<dbReference type="EC" id="2.4.99.12" evidence="4"/>
<keyword evidence="1 4" id="KW-0808">Transferase</keyword>
<dbReference type="Pfam" id="PF04413">
    <property type="entry name" value="Glycos_transf_N"/>
    <property type="match status" value="1"/>
</dbReference>
<keyword evidence="2" id="KW-0472">Membrane</keyword>
<proteinExistence type="predicted"/>
<sequence>MEILYHTIISIATLAASPFILLRMALSENFRQEMLARHRGGNALSSLPGCLWIHASSAGEVRAAKILIDALDKKGGHPHIFLSTFTKTGYDLARMENIQNVFRLPFDFPLWLNPVFNKLKPSQLILIEAEFWPSLLRTAKRRNIPVVLVNGRMSERSARRYQKVLPFFRWITDPISVFSMRTQGDATRALALGVPAQKVRVTGNIKFGAQTNSTRQRENKPEQKFPWVVFGSTRPGDEGPIMQAVARLKKDLPDLNVAIAPRHVDRSREVESLILESDVKFKLHSELAPDKTDLKGTIILVDKMGELKSYYAHATVAFVGGGFNPRFGGQNILEPAALGIPVVYGKHMQNFQEEARLLKESGGGVQIDHPKELYPVLYGLLTQPEERERRGQSAARAIKENQGAVQRNIDLIEQTET</sequence>
<dbReference type="InterPro" id="IPR007507">
    <property type="entry name" value="Glycos_transf_N"/>
</dbReference>